<dbReference type="SUPFAM" id="SSF52821">
    <property type="entry name" value="Rhodanese/Cell cycle control phosphatase"/>
    <property type="match status" value="1"/>
</dbReference>
<evidence type="ECO:0000259" key="1">
    <source>
        <dbReference type="PROSITE" id="PS50206"/>
    </source>
</evidence>
<organism evidence="2">
    <name type="scientific">uncultured Actinomycetospora sp</name>
    <dbReference type="NCBI Taxonomy" id="1135996"/>
    <lineage>
        <taxon>Bacteria</taxon>
        <taxon>Bacillati</taxon>
        <taxon>Actinomycetota</taxon>
        <taxon>Actinomycetes</taxon>
        <taxon>Pseudonocardiales</taxon>
        <taxon>Pseudonocardiaceae</taxon>
        <taxon>Actinomycetospora</taxon>
        <taxon>environmental samples</taxon>
    </lineage>
</organism>
<dbReference type="AlphaFoldDB" id="A0A6J4IPF6"/>
<proteinExistence type="predicted"/>
<evidence type="ECO:0000313" key="2">
    <source>
        <dbReference type="EMBL" id="CAA9255369.1"/>
    </source>
</evidence>
<sequence>MTVAELARGLETRALVALDPREAEVFAGAHIPGSWSATPSVLVRRLRDSDDALFAALFSGGARPVCVVADTDEQAAAATALLAEVGLTDVATLRDGVRAWRRSGRPVNRAFGPHRETVTAGDPR</sequence>
<feature type="domain" description="Rhodanese" evidence="1">
    <location>
        <begin position="11"/>
        <end position="109"/>
    </location>
</feature>
<reference evidence="2" key="1">
    <citation type="submission" date="2020-02" db="EMBL/GenBank/DDBJ databases">
        <authorList>
            <person name="Meier V. D."/>
        </authorList>
    </citation>
    <scope>NUCLEOTIDE SEQUENCE</scope>
    <source>
        <strain evidence="2">AVDCRST_MAG54</strain>
    </source>
</reference>
<name>A0A6J4IPF6_9PSEU</name>
<dbReference type="PROSITE" id="PS50206">
    <property type="entry name" value="RHODANESE_3"/>
    <property type="match status" value="1"/>
</dbReference>
<dbReference type="Gene3D" id="3.40.250.10">
    <property type="entry name" value="Rhodanese-like domain"/>
    <property type="match status" value="1"/>
</dbReference>
<accession>A0A6J4IPF6</accession>
<dbReference type="EMBL" id="CADCTH010000288">
    <property type="protein sequence ID" value="CAA9255369.1"/>
    <property type="molecule type" value="Genomic_DNA"/>
</dbReference>
<dbReference type="Pfam" id="PF00581">
    <property type="entry name" value="Rhodanese"/>
    <property type="match status" value="1"/>
</dbReference>
<dbReference type="InterPro" id="IPR001763">
    <property type="entry name" value="Rhodanese-like_dom"/>
</dbReference>
<dbReference type="InterPro" id="IPR036873">
    <property type="entry name" value="Rhodanese-like_dom_sf"/>
</dbReference>
<protein>
    <recommendedName>
        <fullName evidence="1">Rhodanese domain-containing protein</fullName>
    </recommendedName>
</protein>
<dbReference type="SMART" id="SM00450">
    <property type="entry name" value="RHOD"/>
    <property type="match status" value="1"/>
</dbReference>
<gene>
    <name evidence="2" type="ORF">AVDCRST_MAG54-2204</name>
</gene>